<evidence type="ECO:0000313" key="9">
    <source>
        <dbReference type="EMBL" id="PFG73502.1"/>
    </source>
</evidence>
<proteinExistence type="inferred from homology"/>
<dbReference type="PANTHER" id="PTHR43163:SF6">
    <property type="entry name" value="DIPEPTIDE TRANSPORT SYSTEM PERMEASE PROTEIN DPPB-RELATED"/>
    <property type="match status" value="1"/>
</dbReference>
<evidence type="ECO:0000256" key="6">
    <source>
        <dbReference type="ARBA" id="ARBA00023136"/>
    </source>
</evidence>
<dbReference type="InterPro" id="IPR000515">
    <property type="entry name" value="MetI-like"/>
</dbReference>
<comment type="caution">
    <text evidence="9">The sequence shown here is derived from an EMBL/GenBank/DDBJ whole genome shotgun (WGS) entry which is preliminary data.</text>
</comment>
<keyword evidence="2 7" id="KW-0813">Transport</keyword>
<dbReference type="EMBL" id="PDJQ01000001">
    <property type="protein sequence ID" value="PFG73502.1"/>
    <property type="molecule type" value="Genomic_DNA"/>
</dbReference>
<keyword evidence="10" id="KW-1185">Reference proteome</keyword>
<feature type="transmembrane region" description="Helical" evidence="7">
    <location>
        <begin position="234"/>
        <end position="260"/>
    </location>
</feature>
<dbReference type="Proteomes" id="UP000223071">
    <property type="component" value="Unassembled WGS sequence"/>
</dbReference>
<dbReference type="GO" id="GO:0055085">
    <property type="term" value="P:transmembrane transport"/>
    <property type="evidence" value="ECO:0007669"/>
    <property type="project" value="InterPro"/>
</dbReference>
<gene>
    <name evidence="9" type="ORF">A9A59_0700</name>
</gene>
<dbReference type="Pfam" id="PF00528">
    <property type="entry name" value="BPD_transp_1"/>
    <property type="match status" value="1"/>
</dbReference>
<comment type="similarity">
    <text evidence="7">Belongs to the binding-protein-dependent transport system permease family.</text>
</comment>
<dbReference type="PANTHER" id="PTHR43163">
    <property type="entry name" value="DIPEPTIDE TRANSPORT SYSTEM PERMEASE PROTEIN DPPB-RELATED"/>
    <property type="match status" value="1"/>
</dbReference>
<evidence type="ECO:0000259" key="8">
    <source>
        <dbReference type="PROSITE" id="PS50928"/>
    </source>
</evidence>
<organism evidence="9 10">
    <name type="scientific">Tepidiforma thermophila (strain KCTC 52669 / CGMCC 1.13589 / G233)</name>
    <dbReference type="NCBI Taxonomy" id="2761530"/>
    <lineage>
        <taxon>Bacteria</taxon>
        <taxon>Bacillati</taxon>
        <taxon>Chloroflexota</taxon>
        <taxon>Tepidiformia</taxon>
        <taxon>Tepidiformales</taxon>
        <taxon>Tepidiformaceae</taxon>
        <taxon>Tepidiforma</taxon>
    </lineage>
</organism>
<dbReference type="InterPro" id="IPR045621">
    <property type="entry name" value="BPD_transp_1_N"/>
</dbReference>
<feature type="domain" description="ABC transmembrane type-1" evidence="8">
    <location>
        <begin position="95"/>
        <end position="303"/>
    </location>
</feature>
<dbReference type="AlphaFoldDB" id="A0A2A9HED3"/>
<keyword evidence="4 7" id="KW-0812">Transmembrane</keyword>
<evidence type="ECO:0000256" key="5">
    <source>
        <dbReference type="ARBA" id="ARBA00022989"/>
    </source>
</evidence>
<protein>
    <submittedName>
        <fullName evidence="9">Peptide/nickel transport system permease protein</fullName>
    </submittedName>
</protein>
<dbReference type="GO" id="GO:0005886">
    <property type="term" value="C:plasma membrane"/>
    <property type="evidence" value="ECO:0007669"/>
    <property type="project" value="UniProtKB-SubCell"/>
</dbReference>
<accession>A0A2A9HED3</accession>
<keyword evidence="6 7" id="KW-0472">Membrane</keyword>
<dbReference type="CDD" id="cd06261">
    <property type="entry name" value="TM_PBP2"/>
    <property type="match status" value="1"/>
</dbReference>
<feature type="transmembrane region" description="Helical" evidence="7">
    <location>
        <begin position="280"/>
        <end position="306"/>
    </location>
</feature>
<comment type="subcellular location">
    <subcellularLocation>
        <location evidence="1 7">Cell membrane</location>
        <topology evidence="1 7">Multi-pass membrane protein</topology>
    </subcellularLocation>
</comment>
<dbReference type="Pfam" id="PF19300">
    <property type="entry name" value="BPD_transp_1_N"/>
    <property type="match status" value="1"/>
</dbReference>
<sequence length="312" mass="32479">MAVFVIRRLLASIPLLVLATLLVFVTLELVPGDPAELLAGEDATPQRVAEIRQELGLDRPLLVRYGDWLAGLLRGDLGTSLSRGMPVRELIRGALGPTVELAAAAAAAGITVGIGLGTLQAAAGGRLDGWVSAAVSLALSVPGFVVATVLLWVFAIELGWLPASGRVPVLSDPIGGLRTLVLPAGTLALSMGAVLARFTRGSVAAVLQQEYIRAARARGLPEPRILVRHCLRPALVPVLTVAALQVGNLLTGALVIEQVFTRPGIGYLAVTAVRQRDIPLVQGVVVVFAAAYVLVNLAADLAAALADPRLRQ</sequence>
<evidence type="ECO:0000256" key="7">
    <source>
        <dbReference type="RuleBase" id="RU363032"/>
    </source>
</evidence>
<evidence type="ECO:0000313" key="10">
    <source>
        <dbReference type="Proteomes" id="UP000223071"/>
    </source>
</evidence>
<dbReference type="RefSeq" id="WP_098502954.1">
    <property type="nucleotide sequence ID" value="NZ_PDJQ01000001.1"/>
</dbReference>
<name>A0A2A9HED3_TEPT2</name>
<dbReference type="PROSITE" id="PS50928">
    <property type="entry name" value="ABC_TM1"/>
    <property type="match status" value="1"/>
</dbReference>
<evidence type="ECO:0000256" key="4">
    <source>
        <dbReference type="ARBA" id="ARBA00022692"/>
    </source>
</evidence>
<dbReference type="SUPFAM" id="SSF161098">
    <property type="entry name" value="MetI-like"/>
    <property type="match status" value="1"/>
</dbReference>
<evidence type="ECO:0000256" key="3">
    <source>
        <dbReference type="ARBA" id="ARBA00022475"/>
    </source>
</evidence>
<evidence type="ECO:0000256" key="1">
    <source>
        <dbReference type="ARBA" id="ARBA00004651"/>
    </source>
</evidence>
<keyword evidence="5 7" id="KW-1133">Transmembrane helix</keyword>
<dbReference type="Gene3D" id="1.10.3720.10">
    <property type="entry name" value="MetI-like"/>
    <property type="match status" value="1"/>
</dbReference>
<keyword evidence="3" id="KW-1003">Cell membrane</keyword>
<evidence type="ECO:0000256" key="2">
    <source>
        <dbReference type="ARBA" id="ARBA00022448"/>
    </source>
</evidence>
<feature type="transmembrane region" description="Helical" evidence="7">
    <location>
        <begin position="101"/>
        <end position="123"/>
    </location>
</feature>
<dbReference type="InterPro" id="IPR035906">
    <property type="entry name" value="MetI-like_sf"/>
</dbReference>
<reference evidence="9 10" key="1">
    <citation type="submission" date="2017-09" db="EMBL/GenBank/DDBJ databases">
        <title>Sequencing the genomes of two abundant thermophiles in Great Basin hot springs: Thermocrinis jamiesonii and novel Chloroflexi Thermoflexus hugenholtzii.</title>
        <authorList>
            <person name="Hedlund B."/>
        </authorList>
    </citation>
    <scope>NUCLEOTIDE SEQUENCE [LARGE SCALE GENOMIC DNA]</scope>
    <source>
        <strain evidence="9 10">G233</strain>
    </source>
</reference>
<feature type="transmembrane region" description="Helical" evidence="7">
    <location>
        <begin position="175"/>
        <end position="196"/>
    </location>
</feature>
<feature type="transmembrane region" description="Helical" evidence="7">
    <location>
        <begin position="130"/>
        <end position="155"/>
    </location>
</feature>